<feature type="domain" description="Cytidylate kinase" evidence="9">
    <location>
        <begin position="10"/>
        <end position="218"/>
    </location>
</feature>
<keyword evidence="3 8" id="KW-0547">Nucleotide-binding</keyword>
<dbReference type="GO" id="GO:0005737">
    <property type="term" value="C:cytoplasm"/>
    <property type="evidence" value="ECO:0007669"/>
    <property type="project" value="UniProtKB-SubCell"/>
</dbReference>
<dbReference type="GO" id="GO:0006220">
    <property type="term" value="P:pyrimidine nucleotide metabolic process"/>
    <property type="evidence" value="ECO:0007669"/>
    <property type="project" value="UniProtKB-UniRule"/>
</dbReference>
<evidence type="ECO:0000256" key="1">
    <source>
        <dbReference type="ARBA" id="ARBA00009427"/>
    </source>
</evidence>
<proteinExistence type="inferred from homology"/>
<evidence type="ECO:0000256" key="8">
    <source>
        <dbReference type="HAMAP-Rule" id="MF_00238"/>
    </source>
</evidence>
<dbReference type="Gene3D" id="3.40.50.300">
    <property type="entry name" value="P-loop containing nucleotide triphosphate hydrolases"/>
    <property type="match status" value="1"/>
</dbReference>
<keyword evidence="2 8" id="KW-0808">Transferase</keyword>
<comment type="catalytic activity">
    <reaction evidence="6 8">
        <text>dCMP + ATP = dCDP + ADP</text>
        <dbReference type="Rhea" id="RHEA:25094"/>
        <dbReference type="ChEBI" id="CHEBI:30616"/>
        <dbReference type="ChEBI" id="CHEBI:57566"/>
        <dbReference type="ChEBI" id="CHEBI:58593"/>
        <dbReference type="ChEBI" id="CHEBI:456216"/>
        <dbReference type="EC" id="2.7.4.25"/>
    </reaction>
</comment>
<evidence type="ECO:0000256" key="6">
    <source>
        <dbReference type="ARBA" id="ARBA00047615"/>
    </source>
</evidence>
<dbReference type="Proteomes" id="UP000192708">
    <property type="component" value="Unassembled WGS sequence"/>
</dbReference>
<evidence type="ECO:0000313" key="10">
    <source>
        <dbReference type="EMBL" id="SMC33362.1"/>
    </source>
</evidence>
<dbReference type="GO" id="GO:0036431">
    <property type="term" value="F:dCMP kinase activity"/>
    <property type="evidence" value="ECO:0007669"/>
    <property type="project" value="InterPro"/>
</dbReference>
<dbReference type="GO" id="GO:0005524">
    <property type="term" value="F:ATP binding"/>
    <property type="evidence" value="ECO:0007669"/>
    <property type="project" value="UniProtKB-UniRule"/>
</dbReference>
<dbReference type="CDD" id="cd02020">
    <property type="entry name" value="CMPK"/>
    <property type="match status" value="1"/>
</dbReference>
<evidence type="ECO:0000256" key="3">
    <source>
        <dbReference type="ARBA" id="ARBA00022741"/>
    </source>
</evidence>
<protein>
    <recommendedName>
        <fullName evidence="8">Cytidylate kinase</fullName>
        <shortName evidence="8">CK</shortName>
        <ecNumber evidence="8">2.7.4.25</ecNumber>
    </recommendedName>
    <alternativeName>
        <fullName evidence="8">Cytidine monophosphate kinase</fullName>
        <shortName evidence="8">CMP kinase</shortName>
    </alternativeName>
</protein>
<reference evidence="10 11" key="1">
    <citation type="submission" date="2017-04" db="EMBL/GenBank/DDBJ databases">
        <authorList>
            <person name="Afonso C.L."/>
            <person name="Miller P.J."/>
            <person name="Scott M.A."/>
            <person name="Spackman E."/>
            <person name="Goraichik I."/>
            <person name="Dimitrov K.M."/>
            <person name="Suarez D.L."/>
            <person name="Swayne D.E."/>
        </authorList>
    </citation>
    <scope>NUCLEOTIDE SEQUENCE [LARGE SCALE GENOMIC DNA]</scope>
    <source>
        <strain evidence="10 11">VK13</strain>
    </source>
</reference>
<feature type="binding site" evidence="8">
    <location>
        <begin position="14"/>
        <end position="22"/>
    </location>
    <ligand>
        <name>ATP</name>
        <dbReference type="ChEBI" id="CHEBI:30616"/>
    </ligand>
</feature>
<evidence type="ECO:0000256" key="5">
    <source>
        <dbReference type="ARBA" id="ARBA00022840"/>
    </source>
</evidence>
<keyword evidence="5 8" id="KW-0067">ATP-binding</keyword>
<dbReference type="Pfam" id="PF02224">
    <property type="entry name" value="Cytidylate_kin"/>
    <property type="match status" value="1"/>
</dbReference>
<evidence type="ECO:0000313" key="11">
    <source>
        <dbReference type="Proteomes" id="UP000192708"/>
    </source>
</evidence>
<dbReference type="EMBL" id="FWXJ01000002">
    <property type="protein sequence ID" value="SMC33362.1"/>
    <property type="molecule type" value="Genomic_DNA"/>
</dbReference>
<evidence type="ECO:0000256" key="2">
    <source>
        <dbReference type="ARBA" id="ARBA00022679"/>
    </source>
</evidence>
<evidence type="ECO:0000259" key="9">
    <source>
        <dbReference type="Pfam" id="PF02224"/>
    </source>
</evidence>
<dbReference type="OrthoDB" id="9807434at2"/>
<comment type="similarity">
    <text evidence="1 8">Belongs to the cytidylate kinase family. Type 1 subfamily.</text>
</comment>
<dbReference type="GO" id="GO:0036430">
    <property type="term" value="F:CMP kinase activity"/>
    <property type="evidence" value="ECO:0007669"/>
    <property type="project" value="RHEA"/>
</dbReference>
<keyword evidence="11" id="KW-1185">Reference proteome</keyword>
<keyword evidence="4 8" id="KW-0418">Kinase</keyword>
<dbReference type="InterPro" id="IPR003136">
    <property type="entry name" value="Cytidylate_kin"/>
</dbReference>
<dbReference type="STRING" id="1938817.SAMN06296008_102200"/>
<accession>A0A1W1YB04</accession>
<organism evidence="10 11">
    <name type="scientific">Polynucleobacter kasalickyi</name>
    <dbReference type="NCBI Taxonomy" id="1938817"/>
    <lineage>
        <taxon>Bacteria</taxon>
        <taxon>Pseudomonadati</taxon>
        <taxon>Pseudomonadota</taxon>
        <taxon>Betaproteobacteria</taxon>
        <taxon>Burkholderiales</taxon>
        <taxon>Burkholderiaceae</taxon>
        <taxon>Polynucleobacter</taxon>
    </lineage>
</organism>
<evidence type="ECO:0000256" key="4">
    <source>
        <dbReference type="ARBA" id="ARBA00022777"/>
    </source>
</evidence>
<dbReference type="RefSeq" id="WP_084282534.1">
    <property type="nucleotide sequence ID" value="NZ_FWXJ01000002.1"/>
</dbReference>
<sequence>MTIHSSFPVIAIDGPTASGKGTVAQLVANRLGFHYLDSGALYRIVGFASLQRNIPLDQTLALAEMTQALQIEFKGNAIFLDHQEITELIRTEEMGLRASAVGAIPEVRNALFSLQRSFLTSPGLVADGRDMATVIFPEAVLKVFLTASAQIRAERRFKQLINKGISAKIEILLNDLVARDARDTQRKDAPLIQAIDAHLLDTSEMDIETAVQKVVDWYHAVN</sequence>
<name>A0A1W1YB04_9BURK</name>
<gene>
    <name evidence="8" type="primary">cmk</name>
    <name evidence="10" type="ORF">SAMN06296008_102200</name>
</gene>
<dbReference type="EC" id="2.7.4.25" evidence="8"/>
<dbReference type="AlphaFoldDB" id="A0A1W1YB04"/>
<dbReference type="NCBIfam" id="TIGR00017">
    <property type="entry name" value="cmk"/>
    <property type="match status" value="1"/>
</dbReference>
<comment type="catalytic activity">
    <reaction evidence="7 8">
        <text>CMP + ATP = CDP + ADP</text>
        <dbReference type="Rhea" id="RHEA:11600"/>
        <dbReference type="ChEBI" id="CHEBI:30616"/>
        <dbReference type="ChEBI" id="CHEBI:58069"/>
        <dbReference type="ChEBI" id="CHEBI:60377"/>
        <dbReference type="ChEBI" id="CHEBI:456216"/>
        <dbReference type="EC" id="2.7.4.25"/>
    </reaction>
</comment>
<dbReference type="InterPro" id="IPR011994">
    <property type="entry name" value="Cytidylate_kinase_dom"/>
</dbReference>
<dbReference type="InterPro" id="IPR027417">
    <property type="entry name" value="P-loop_NTPase"/>
</dbReference>
<comment type="subcellular location">
    <subcellularLocation>
        <location evidence="8">Cytoplasm</location>
    </subcellularLocation>
</comment>
<dbReference type="HAMAP" id="MF_00238">
    <property type="entry name" value="Cytidyl_kinase_type1"/>
    <property type="match status" value="1"/>
</dbReference>
<dbReference type="SUPFAM" id="SSF52540">
    <property type="entry name" value="P-loop containing nucleoside triphosphate hydrolases"/>
    <property type="match status" value="1"/>
</dbReference>
<evidence type="ECO:0000256" key="7">
    <source>
        <dbReference type="ARBA" id="ARBA00048478"/>
    </source>
</evidence>
<keyword evidence="8" id="KW-0963">Cytoplasm</keyword>